<evidence type="ECO:0000313" key="3">
    <source>
        <dbReference type="Proteomes" id="UP000121920"/>
    </source>
</evidence>
<evidence type="ECO:0000313" key="2">
    <source>
        <dbReference type="EMBL" id="AEK98472.1"/>
    </source>
</evidence>
<organism evidence="2 3">
    <name type="scientific">titi monkey adenovirus 1</name>
    <dbReference type="NCBI Taxonomy" id="3123084"/>
    <lineage>
        <taxon>Viruses</taxon>
        <taxon>Varidnaviria</taxon>
        <taxon>Bamfordvirae</taxon>
        <taxon>Preplasmiviricota</taxon>
        <taxon>Polisuviricotina</taxon>
        <taxon>Pharingeaviricetes</taxon>
        <taxon>Rowavirales</taxon>
        <taxon>Adenoviridae</taxon>
        <taxon>Mastadenovirus</taxon>
        <taxon>Mastadenovirus simuli</taxon>
        <taxon>Platyrrhini mastadenovirus A</taxon>
    </lineage>
</organism>
<dbReference type="InterPro" id="IPR008680">
    <property type="entry name" value="M_adenovirusE4"/>
</dbReference>
<reference evidence="2 3" key="1">
    <citation type="journal article" date="2011" name="PLoS Pathog.">
        <title>Cross-species transmission of a novel adenovirus associated with a fulminant pneumonia outbreak in a new world monkey colony.</title>
        <authorList>
            <person name="Chen E.C."/>
            <person name="Yagi S."/>
            <person name="Kelly K.R."/>
            <person name="Mendoza S.P."/>
            <person name="Maninger N."/>
            <person name="Rosenthal A."/>
            <person name="Spinner A."/>
            <person name="Bales K.L."/>
            <person name="Schnurr D.P."/>
            <person name="Lerche N.W."/>
            <person name="Chiu C.Y."/>
        </authorList>
    </citation>
    <scope>NUCLEOTIDE SEQUENCE [LARGE SCALE GENOMIC DNA]</scope>
</reference>
<sequence length="150" mass="16733">MVPFLPAVPAPPLVRDRHSALDWLRGTRALVDDLIAYCSRTGWELTGHQWRLLTGLSQLLAHAAYFERQRVTSPSRRVSPAAWQRAFFCFRKYNLVRRQLDQQRELEYSCLYSSSSSSHGSTEPSTASGPLGPFSSASATSPGPRSPSPR</sequence>
<proteinExistence type="predicted"/>
<dbReference type="RefSeq" id="YP_007518339.1">
    <property type="nucleotide sequence ID" value="NC_020487.1"/>
</dbReference>
<dbReference type="Pfam" id="PF05385">
    <property type="entry name" value="Adeno_E4"/>
    <property type="match status" value="1"/>
</dbReference>
<evidence type="ECO:0000256" key="1">
    <source>
        <dbReference type="SAM" id="MobiDB-lite"/>
    </source>
</evidence>
<dbReference type="EMBL" id="HQ913600">
    <property type="protein sequence ID" value="AEK98472.1"/>
    <property type="molecule type" value="Genomic_DNA"/>
</dbReference>
<dbReference type="KEGG" id="vg:15486144"/>
<feature type="region of interest" description="Disordered" evidence="1">
    <location>
        <begin position="113"/>
        <end position="150"/>
    </location>
</feature>
<protein>
    <submittedName>
        <fullName evidence="2">E4 ORF4</fullName>
    </submittedName>
</protein>
<dbReference type="GeneID" id="15486144"/>
<feature type="compositionally biased region" description="Low complexity" evidence="1">
    <location>
        <begin position="113"/>
        <end position="128"/>
    </location>
</feature>
<accession>G0ZAK1</accession>
<dbReference type="Proteomes" id="UP000121920">
    <property type="component" value="Segment"/>
</dbReference>
<name>G0ZAK1_9ADEN</name>
<keyword evidence="3" id="KW-1185">Reference proteome</keyword>